<evidence type="ECO:0000313" key="2">
    <source>
        <dbReference type="EMBL" id="CUR60569.1"/>
    </source>
</evidence>
<accession>A0A2P2CF23</accession>
<dbReference type="EMBL" id="CZKA01000078">
    <property type="protein sequence ID" value="CUR60569.1"/>
    <property type="molecule type" value="Genomic_DNA"/>
</dbReference>
<dbReference type="InterPro" id="IPR059050">
    <property type="entry name" value="Rv3660c_N"/>
</dbReference>
<dbReference type="PANTHER" id="PTHR43384:SF11">
    <property type="entry name" value="SEPTUM SITE DETERMINING PROTEIN"/>
    <property type="match status" value="1"/>
</dbReference>
<proteinExistence type="predicted"/>
<sequence length="343" mass="34988">MTSTPLIVTRDDVLLEELLRLCAAAGVVPEVAVDAHAALRSWSGPPLVLLGSDVVADLAALTPQRRDGVHVVASADAAPDLLRLALRLGAETVAELPRAEAQVIEALSDLGERAPALTVGVVAGSGGAGASTFACALAQLAAVAGPTVLIDLDPWGAGLDRLLGCESDPGARWQDLGHTEGRLGARALREALPGRGGLGVLTWAPDETVSLPSVGAREAFAAAQRGHRTMVIDLPRLQDPIVEDVVARCDHLFVVVHASLTGVAAAGRVCGRWGRAGATSLVVRRPGLGVAEVSEVLGLPVSAELGTQRGLAEAVDLGVGPIRSRRGPLARAATAALRVAAVA</sequence>
<dbReference type="AlphaFoldDB" id="A0A2P2CF23"/>
<dbReference type="InterPro" id="IPR050625">
    <property type="entry name" value="ParA/MinD_ATPase"/>
</dbReference>
<reference evidence="2" key="1">
    <citation type="submission" date="2015-08" db="EMBL/GenBank/DDBJ databases">
        <authorList>
            <person name="Babu N.S."/>
            <person name="Beckwith C.J."/>
            <person name="Beseler K.G."/>
            <person name="Brison A."/>
            <person name="Carone J.V."/>
            <person name="Caskin T.P."/>
            <person name="Diamond M."/>
            <person name="Durham M.E."/>
            <person name="Foxe J.M."/>
            <person name="Go M."/>
            <person name="Henderson B.A."/>
            <person name="Jones I.B."/>
            <person name="McGettigan J.A."/>
            <person name="Micheletti S.J."/>
            <person name="Nasrallah M.E."/>
            <person name="Ortiz D."/>
            <person name="Piller C.R."/>
            <person name="Privatt S.R."/>
            <person name="Schneider S.L."/>
            <person name="Sharp S."/>
            <person name="Smith T.C."/>
            <person name="Stanton J.D."/>
            <person name="Ullery H.E."/>
            <person name="Wilson R.J."/>
            <person name="Serrano M.G."/>
            <person name="Buck G."/>
            <person name="Lee V."/>
            <person name="Wang Y."/>
            <person name="Carvalho R."/>
            <person name="Voegtly L."/>
            <person name="Shi R."/>
            <person name="Duckworth R."/>
            <person name="Johnson A."/>
            <person name="Loviza R."/>
            <person name="Walstead R."/>
            <person name="Shah Z."/>
            <person name="Kiflezghi M."/>
            <person name="Wade K."/>
            <person name="Ball S.L."/>
            <person name="Bradley K.W."/>
            <person name="Asai D.J."/>
            <person name="Bowman C.A."/>
            <person name="Russell D.A."/>
            <person name="Pope W.H."/>
            <person name="Jacobs-Sera D."/>
            <person name="Hendrix R.W."/>
            <person name="Hatfull G.F."/>
        </authorList>
    </citation>
    <scope>NUCLEOTIDE SEQUENCE</scope>
</reference>
<gene>
    <name evidence="2" type="ORF">NOCA280028</name>
</gene>
<dbReference type="InterPro" id="IPR027417">
    <property type="entry name" value="P-loop_NTPase"/>
</dbReference>
<organism evidence="2">
    <name type="scientific">metagenome</name>
    <dbReference type="NCBI Taxonomy" id="256318"/>
    <lineage>
        <taxon>unclassified sequences</taxon>
        <taxon>metagenomes</taxon>
    </lineage>
</organism>
<dbReference type="NCBIfam" id="TIGR03815">
    <property type="entry name" value="CpaE_hom_Actino"/>
    <property type="match status" value="1"/>
</dbReference>
<dbReference type="GO" id="GO:0051782">
    <property type="term" value="P:negative regulation of cell division"/>
    <property type="evidence" value="ECO:0007669"/>
    <property type="project" value="TreeGrafter"/>
</dbReference>
<dbReference type="GO" id="GO:0016887">
    <property type="term" value="F:ATP hydrolysis activity"/>
    <property type="evidence" value="ECO:0007669"/>
    <property type="project" value="TreeGrafter"/>
</dbReference>
<dbReference type="Gene3D" id="3.40.50.300">
    <property type="entry name" value="P-loop containing nucleotide triphosphate hydrolases"/>
    <property type="match status" value="1"/>
</dbReference>
<dbReference type="PANTHER" id="PTHR43384">
    <property type="entry name" value="SEPTUM SITE-DETERMINING PROTEIN MIND HOMOLOG, CHLOROPLASTIC-RELATED"/>
    <property type="match status" value="1"/>
</dbReference>
<dbReference type="InterPro" id="IPR022521">
    <property type="entry name" value="Rv3660c"/>
</dbReference>
<protein>
    <submittedName>
        <fullName evidence="2">Septum site determining protein</fullName>
    </submittedName>
</protein>
<dbReference type="GO" id="GO:0005524">
    <property type="term" value="F:ATP binding"/>
    <property type="evidence" value="ECO:0007669"/>
    <property type="project" value="TreeGrafter"/>
</dbReference>
<evidence type="ECO:0000259" key="1">
    <source>
        <dbReference type="Pfam" id="PF26563"/>
    </source>
</evidence>
<dbReference type="Pfam" id="PF26563">
    <property type="entry name" value="Rv3660c_N"/>
    <property type="match status" value="1"/>
</dbReference>
<dbReference type="GO" id="GO:0009898">
    <property type="term" value="C:cytoplasmic side of plasma membrane"/>
    <property type="evidence" value="ECO:0007669"/>
    <property type="project" value="TreeGrafter"/>
</dbReference>
<dbReference type="SUPFAM" id="SSF52540">
    <property type="entry name" value="P-loop containing nucleoside triphosphate hydrolases"/>
    <property type="match status" value="1"/>
</dbReference>
<name>A0A2P2CF23_9ZZZZ</name>
<dbReference type="GO" id="GO:0005829">
    <property type="term" value="C:cytosol"/>
    <property type="evidence" value="ECO:0007669"/>
    <property type="project" value="TreeGrafter"/>
</dbReference>
<feature type="domain" description="Rv3660c-like CheY-like N-terminal" evidence="1">
    <location>
        <begin position="8"/>
        <end position="114"/>
    </location>
</feature>